<dbReference type="Proteomes" id="UP000887579">
    <property type="component" value="Unplaced"/>
</dbReference>
<organism evidence="1 2">
    <name type="scientific">Panagrolaimus sp. ES5</name>
    <dbReference type="NCBI Taxonomy" id="591445"/>
    <lineage>
        <taxon>Eukaryota</taxon>
        <taxon>Metazoa</taxon>
        <taxon>Ecdysozoa</taxon>
        <taxon>Nematoda</taxon>
        <taxon>Chromadorea</taxon>
        <taxon>Rhabditida</taxon>
        <taxon>Tylenchina</taxon>
        <taxon>Panagrolaimomorpha</taxon>
        <taxon>Panagrolaimoidea</taxon>
        <taxon>Panagrolaimidae</taxon>
        <taxon>Panagrolaimus</taxon>
    </lineage>
</organism>
<accession>A0AC34GVM7</accession>
<sequence length="480" mass="55739">MDPQLVHQINLLKAEKKQQEELFTELEENYNEKLKSLINDNKQFSEKNSDLQSRLLFVQNENVLLDECVKRLSQEAEENRLKLPLLATESNGPSDSFINEYSEMQDLVEKLNEEKKKLQQKCDELKKDFEVAVQKYETSETKTKILEGKFSDAFKENLKLAAENKEMHESITRSMRTDINAATNLGGISLFDELKETENIKEGIQISLPKIPEADLQHESQNNSSETILKVDAEVQTTALQPIPDPCYLRPTVIHFDQAEIEFQKNHAQQVYEKFLESKKEIYRKAQQIKEFEQKFIELELPGNSNAIYGLCVAKRLLELSGNEIWRLRKQVDNLDKDLHELRVKNLVIPGLKCSIQRYEIKVSSLMDQLKKEGIDDNKHKLWSAPQIPDAPKTPLIPRSERRRSTVKAPKSVKQGWVEKLKKSYRKLAKTQYSHHENKWPFQNRYRGDKKFQSNNDDSSPIPAPSRLPALEESFDALEM</sequence>
<reference evidence="2" key="1">
    <citation type="submission" date="2022-11" db="UniProtKB">
        <authorList>
            <consortium name="WormBaseParasite"/>
        </authorList>
    </citation>
    <scope>IDENTIFICATION</scope>
</reference>
<dbReference type="WBParaSite" id="ES5_v2.g8963.t1">
    <property type="protein sequence ID" value="ES5_v2.g8963.t1"/>
    <property type="gene ID" value="ES5_v2.g8963"/>
</dbReference>
<protein>
    <submittedName>
        <fullName evidence="2">Uncharacterized protein</fullName>
    </submittedName>
</protein>
<evidence type="ECO:0000313" key="2">
    <source>
        <dbReference type="WBParaSite" id="ES5_v2.g8963.t1"/>
    </source>
</evidence>
<evidence type="ECO:0000313" key="1">
    <source>
        <dbReference type="Proteomes" id="UP000887579"/>
    </source>
</evidence>
<name>A0AC34GVM7_9BILA</name>
<proteinExistence type="predicted"/>